<proteinExistence type="predicted"/>
<sequence length="54" mass="6389">RPEFALDSEELRWGFGLPYVITGLLNQHPRAAMEYMAKERKDIVKFYDSVIEEE</sequence>
<comment type="caution">
    <text evidence="1">The sequence shown here is derived from an EMBL/GenBank/DDBJ whole genome shotgun (WGS) entry which is preliminary data.</text>
</comment>
<name>X1UBR7_9ZZZZ</name>
<protein>
    <submittedName>
        <fullName evidence="1">Uncharacterized protein</fullName>
    </submittedName>
</protein>
<accession>X1UBR7</accession>
<organism evidence="1">
    <name type="scientific">marine sediment metagenome</name>
    <dbReference type="NCBI Taxonomy" id="412755"/>
    <lineage>
        <taxon>unclassified sequences</taxon>
        <taxon>metagenomes</taxon>
        <taxon>ecological metagenomes</taxon>
    </lineage>
</organism>
<dbReference type="AlphaFoldDB" id="X1UBR7"/>
<dbReference type="EMBL" id="BARW01027342">
    <property type="protein sequence ID" value="GAJ14948.1"/>
    <property type="molecule type" value="Genomic_DNA"/>
</dbReference>
<gene>
    <name evidence="1" type="ORF">S12H4_44379</name>
</gene>
<reference evidence="1" key="1">
    <citation type="journal article" date="2014" name="Front. Microbiol.">
        <title>High frequency of phylogenetically diverse reductive dehalogenase-homologous genes in deep subseafloor sedimentary metagenomes.</title>
        <authorList>
            <person name="Kawai M."/>
            <person name="Futagami T."/>
            <person name="Toyoda A."/>
            <person name="Takaki Y."/>
            <person name="Nishi S."/>
            <person name="Hori S."/>
            <person name="Arai W."/>
            <person name="Tsubouchi T."/>
            <person name="Morono Y."/>
            <person name="Uchiyama I."/>
            <person name="Ito T."/>
            <person name="Fujiyama A."/>
            <person name="Inagaki F."/>
            <person name="Takami H."/>
        </authorList>
    </citation>
    <scope>NUCLEOTIDE SEQUENCE</scope>
    <source>
        <strain evidence="1">Expedition CK06-06</strain>
    </source>
</reference>
<evidence type="ECO:0000313" key="1">
    <source>
        <dbReference type="EMBL" id="GAJ14948.1"/>
    </source>
</evidence>
<feature type="non-terminal residue" evidence="1">
    <location>
        <position position="1"/>
    </location>
</feature>